<gene>
    <name evidence="2" type="ORF">MTCD1_02823</name>
</gene>
<organism evidence="2 3">
    <name type="scientific">Colwellia marinimaniae</name>
    <dbReference type="NCBI Taxonomy" id="1513592"/>
    <lineage>
        <taxon>Bacteria</taxon>
        <taxon>Pseudomonadati</taxon>
        <taxon>Pseudomonadota</taxon>
        <taxon>Gammaproteobacteria</taxon>
        <taxon>Alteromonadales</taxon>
        <taxon>Colwelliaceae</taxon>
        <taxon>Colwellia</taxon>
    </lineage>
</organism>
<comment type="caution">
    <text evidence="2">The sequence shown here is derived from an EMBL/GenBank/DDBJ whole genome shotgun (WGS) entry which is preliminary data.</text>
</comment>
<dbReference type="RefSeq" id="WP_057183274.1">
    <property type="nucleotide sequence ID" value="NZ_BDQM01000027.1"/>
</dbReference>
<evidence type="ECO:0000256" key="1">
    <source>
        <dbReference type="SAM" id="SignalP"/>
    </source>
</evidence>
<feature type="signal peptide" evidence="1">
    <location>
        <begin position="1"/>
        <end position="20"/>
    </location>
</feature>
<evidence type="ECO:0008006" key="4">
    <source>
        <dbReference type="Google" id="ProtNLM"/>
    </source>
</evidence>
<sequence length="658" mass="70487">MKSYLLIFTLITSACLVLLSACGGGDGGSSTPADGGYVEPPVSSTFPTQVALPSMTVVNDNGSLLLAASGLSLYTFDNDAMNVSSCNGAVDDTTSCAGRWPPLLVTNGAIASGNFSFITRADNAQQWAYNQQALYTYALDSAQGDVLGDGIDNIWHLARPMPIKTAMINELASYVGNQTVLSVSENNAVLTPLRTNKNGFTLYTFDMDMVNTTSCTGSCINAWPPLLADTGAQAQLPLSLINVTAGMMQWAYKGKPLYFYMGDEVAGDNKGDEVNDVWHTATLEPAIQRTDVNGRYLSATGLVNVLLADEGSNTEFSVVKQSMDGFSLYTFAMDSANSSSCSGDCLVNWPAFVPSAADATIGDFSIFTRADGTKQWAHKGMALYFFAGDTAKTDINGDNVNGVWHLIAPSTTTNFVEETTALGASITIMGMVHVMLRDVDTMDFVDLLMDKSGFALYTFDTDSAGVSNCFDACLDAWPALLADDGDQATAPYSIITRSNGMKQWAINDMALYFFSPDTTAADLLGENVDLTWHIARPAPVKVDNHATKGDLFAAHGNVLASQGKTSAQLMGLTLYTFDSDTANSGLSTCFDSCAMIWPPLYASSTEQAFGKFTIISRAENSGTTYQWLYKGLPLYFYIGDSLVGDTNGDYPLWTIARP</sequence>
<dbReference type="EMBL" id="BDQM01000027">
    <property type="protein sequence ID" value="GAW97197.1"/>
    <property type="molecule type" value="Genomic_DNA"/>
</dbReference>
<proteinExistence type="predicted"/>
<protein>
    <recommendedName>
        <fullName evidence="4">Lipoprotein</fullName>
    </recommendedName>
</protein>
<name>A0ABQ0MXU0_9GAMM</name>
<dbReference type="PROSITE" id="PS51257">
    <property type="entry name" value="PROKAR_LIPOPROTEIN"/>
    <property type="match status" value="1"/>
</dbReference>
<dbReference type="InterPro" id="IPR005297">
    <property type="entry name" value="Lipoprotein_repeat"/>
</dbReference>
<keyword evidence="1" id="KW-0732">Signal</keyword>
<dbReference type="Pfam" id="PF03640">
    <property type="entry name" value="Lipoprotein_15"/>
    <property type="match status" value="8"/>
</dbReference>
<feature type="chain" id="PRO_5047280976" description="Lipoprotein" evidence="1">
    <location>
        <begin position="21"/>
        <end position="658"/>
    </location>
</feature>
<accession>A0ABQ0MXU0</accession>
<evidence type="ECO:0000313" key="3">
    <source>
        <dbReference type="Proteomes" id="UP000197068"/>
    </source>
</evidence>
<evidence type="ECO:0000313" key="2">
    <source>
        <dbReference type="EMBL" id="GAW97197.1"/>
    </source>
</evidence>
<dbReference type="PANTHER" id="PTHR39335:SF1">
    <property type="entry name" value="BLL4220 PROTEIN"/>
    <property type="match status" value="1"/>
</dbReference>
<keyword evidence="3" id="KW-1185">Reference proteome</keyword>
<dbReference type="PANTHER" id="PTHR39335">
    <property type="entry name" value="BLL4220 PROTEIN"/>
    <property type="match status" value="1"/>
</dbReference>
<dbReference type="Proteomes" id="UP000197068">
    <property type="component" value="Unassembled WGS sequence"/>
</dbReference>
<reference evidence="2 3" key="1">
    <citation type="submission" date="2017-06" db="EMBL/GenBank/DDBJ databases">
        <title>Whole Genome Sequences of Colwellia marinimaniae MTCD1.</title>
        <authorList>
            <person name="Kusumoto H."/>
            <person name="Inoue M."/>
            <person name="Tanikawa K."/>
            <person name="Maeji H."/>
            <person name="Cameron J.H."/>
            <person name="Bartlett D.H."/>
        </authorList>
    </citation>
    <scope>NUCLEOTIDE SEQUENCE [LARGE SCALE GENOMIC DNA]</scope>
    <source>
        <strain evidence="2 3">MTCD1</strain>
    </source>
</reference>